<dbReference type="InterPro" id="IPR002710">
    <property type="entry name" value="Dilute_dom"/>
</dbReference>
<dbReference type="PROSITE" id="PS50096">
    <property type="entry name" value="IQ"/>
    <property type="match status" value="6"/>
</dbReference>
<dbReference type="SMART" id="SM01132">
    <property type="entry name" value="DIL"/>
    <property type="match status" value="1"/>
</dbReference>
<evidence type="ECO:0000256" key="9">
    <source>
        <dbReference type="SAM" id="Coils"/>
    </source>
</evidence>
<evidence type="ECO:0000256" key="6">
    <source>
        <dbReference type="ARBA" id="ARBA00023175"/>
    </source>
</evidence>
<accession>A0A1Y1MHK0</accession>
<dbReference type="PANTHER" id="PTHR13140">
    <property type="entry name" value="MYOSIN"/>
    <property type="match status" value="1"/>
</dbReference>
<dbReference type="PRINTS" id="PR00193">
    <property type="entry name" value="MYOSINHEAVY"/>
</dbReference>
<evidence type="ECO:0000256" key="1">
    <source>
        <dbReference type="ARBA" id="ARBA00008314"/>
    </source>
</evidence>
<dbReference type="Pfam" id="PF00612">
    <property type="entry name" value="IQ"/>
    <property type="match status" value="4"/>
</dbReference>
<dbReference type="SUPFAM" id="SSF50084">
    <property type="entry name" value="Myosin S1 fragment, N-terminal domain"/>
    <property type="match status" value="1"/>
</dbReference>
<feature type="binding site" evidence="8">
    <location>
        <begin position="163"/>
        <end position="170"/>
    </location>
    <ligand>
        <name>ATP</name>
        <dbReference type="ChEBI" id="CHEBI:30616"/>
    </ligand>
</feature>
<evidence type="ECO:0000259" key="10">
    <source>
        <dbReference type="PROSITE" id="PS51126"/>
    </source>
</evidence>
<evidence type="ECO:0008006" key="13">
    <source>
        <dbReference type="Google" id="ProtNLM"/>
    </source>
</evidence>
<organism evidence="12">
    <name type="scientific">Photinus pyralis</name>
    <name type="common">Common eastern firefly</name>
    <name type="synonym">Lampyris pyralis</name>
    <dbReference type="NCBI Taxonomy" id="7054"/>
    <lineage>
        <taxon>Eukaryota</taxon>
        <taxon>Metazoa</taxon>
        <taxon>Ecdysozoa</taxon>
        <taxon>Arthropoda</taxon>
        <taxon>Hexapoda</taxon>
        <taxon>Insecta</taxon>
        <taxon>Pterygota</taxon>
        <taxon>Neoptera</taxon>
        <taxon>Endopterygota</taxon>
        <taxon>Coleoptera</taxon>
        <taxon>Polyphaga</taxon>
        <taxon>Elateriformia</taxon>
        <taxon>Elateroidea</taxon>
        <taxon>Lampyridae</taxon>
        <taxon>Lampyrinae</taxon>
        <taxon>Photinus</taxon>
    </lineage>
</organism>
<evidence type="ECO:0000256" key="3">
    <source>
        <dbReference type="ARBA" id="ARBA00022840"/>
    </source>
</evidence>
<dbReference type="PANTHER" id="PTHR13140:SF706">
    <property type="entry name" value="DILUTE CLASS UNCONVENTIONAL MYOSIN, ISOFORM C"/>
    <property type="match status" value="1"/>
</dbReference>
<dbReference type="SMART" id="SM00015">
    <property type="entry name" value="IQ"/>
    <property type="match status" value="6"/>
</dbReference>
<dbReference type="InterPro" id="IPR027417">
    <property type="entry name" value="P-loop_NTPase"/>
</dbReference>
<keyword evidence="6 8" id="KW-0505">Motor protein</keyword>
<dbReference type="GO" id="GO:0009888">
    <property type="term" value="P:tissue development"/>
    <property type="evidence" value="ECO:0007669"/>
    <property type="project" value="UniProtKB-ARBA"/>
</dbReference>
<dbReference type="Gene3D" id="1.10.10.820">
    <property type="match status" value="1"/>
</dbReference>
<evidence type="ECO:0000256" key="7">
    <source>
        <dbReference type="ARBA" id="ARBA00023203"/>
    </source>
</evidence>
<evidence type="ECO:0000313" key="12">
    <source>
        <dbReference type="EMBL" id="JAV85121.1"/>
    </source>
</evidence>
<evidence type="ECO:0000256" key="2">
    <source>
        <dbReference type="ARBA" id="ARBA00022741"/>
    </source>
</evidence>
<keyword evidence="2 8" id="KW-0547">Nucleotide-binding</keyword>
<keyword evidence="4 9" id="KW-0175">Coiled coil</keyword>
<reference evidence="12" key="1">
    <citation type="journal article" date="2016" name="Sci. Rep.">
        <title>Molecular characterization of firefly nuptial gifts: a multi-omics approach sheds light on postcopulatory sexual selection.</title>
        <authorList>
            <person name="Al-Wathiqui N."/>
            <person name="Fallon T.R."/>
            <person name="South A."/>
            <person name="Weng J.K."/>
            <person name="Lewis S.M."/>
        </authorList>
    </citation>
    <scope>NUCLEOTIDE SEQUENCE</scope>
</reference>
<feature type="region of interest" description="Actin-binding" evidence="8">
    <location>
        <begin position="638"/>
        <end position="660"/>
    </location>
</feature>
<dbReference type="Pfam" id="PF01843">
    <property type="entry name" value="DIL"/>
    <property type="match status" value="1"/>
</dbReference>
<evidence type="ECO:0000259" key="11">
    <source>
        <dbReference type="PROSITE" id="PS51456"/>
    </source>
</evidence>
<dbReference type="Gene3D" id="1.20.58.530">
    <property type="match status" value="1"/>
</dbReference>
<dbReference type="GO" id="GO:0048731">
    <property type="term" value="P:system development"/>
    <property type="evidence" value="ECO:0007669"/>
    <property type="project" value="UniProtKB-ARBA"/>
</dbReference>
<dbReference type="InterPro" id="IPR001609">
    <property type="entry name" value="Myosin_head_motor_dom-like"/>
</dbReference>
<evidence type="ECO:0000256" key="5">
    <source>
        <dbReference type="ARBA" id="ARBA00023123"/>
    </source>
</evidence>
<dbReference type="SMART" id="SM00242">
    <property type="entry name" value="MYSc"/>
    <property type="match status" value="1"/>
</dbReference>
<dbReference type="GO" id="GO:0007015">
    <property type="term" value="P:actin filament organization"/>
    <property type="evidence" value="ECO:0007669"/>
    <property type="project" value="TreeGrafter"/>
</dbReference>
<feature type="coiled-coil region" evidence="9">
    <location>
        <begin position="911"/>
        <end position="1000"/>
    </location>
</feature>
<dbReference type="GO" id="GO:0048513">
    <property type="term" value="P:animal organ development"/>
    <property type="evidence" value="ECO:0007669"/>
    <property type="project" value="UniProtKB-ARBA"/>
</dbReference>
<feature type="domain" description="Myosin motor" evidence="11">
    <location>
        <begin position="69"/>
        <end position="759"/>
    </location>
</feature>
<feature type="coiled-coil region" evidence="9">
    <location>
        <begin position="1164"/>
        <end position="1257"/>
    </location>
</feature>
<dbReference type="FunFam" id="1.10.10.820:FF:000001">
    <property type="entry name" value="Myosin heavy chain"/>
    <property type="match status" value="1"/>
</dbReference>
<feature type="coiled-coil region" evidence="9">
    <location>
        <begin position="1296"/>
        <end position="1390"/>
    </location>
</feature>
<dbReference type="GO" id="GO:0005524">
    <property type="term" value="F:ATP binding"/>
    <property type="evidence" value="ECO:0007669"/>
    <property type="project" value="UniProtKB-UniRule"/>
</dbReference>
<dbReference type="InterPro" id="IPR036103">
    <property type="entry name" value="MYSc_Myo5"/>
</dbReference>
<dbReference type="Gene3D" id="6.20.240.20">
    <property type="match status" value="1"/>
</dbReference>
<evidence type="ECO:0000256" key="4">
    <source>
        <dbReference type="ARBA" id="ARBA00023054"/>
    </source>
</evidence>
<dbReference type="EMBL" id="GEZM01031022">
    <property type="protein sequence ID" value="JAV85121.1"/>
    <property type="molecule type" value="Transcribed_RNA"/>
</dbReference>
<dbReference type="Pfam" id="PF00063">
    <property type="entry name" value="Myosin_head"/>
    <property type="match status" value="1"/>
</dbReference>
<dbReference type="Gene3D" id="1.20.120.720">
    <property type="entry name" value="Myosin VI head, motor domain, U50 subdomain"/>
    <property type="match status" value="1"/>
</dbReference>
<dbReference type="GO" id="GO:0051015">
    <property type="term" value="F:actin filament binding"/>
    <property type="evidence" value="ECO:0007669"/>
    <property type="project" value="TreeGrafter"/>
</dbReference>
<dbReference type="CDD" id="cd15470">
    <property type="entry name" value="Myo5_CBD"/>
    <property type="match status" value="1"/>
</dbReference>
<dbReference type="GO" id="GO:0000146">
    <property type="term" value="F:microfilament motor activity"/>
    <property type="evidence" value="ECO:0007669"/>
    <property type="project" value="TreeGrafter"/>
</dbReference>
<keyword evidence="7 8" id="KW-0009">Actin-binding</keyword>
<feature type="domain" description="Dilute" evidence="10">
    <location>
        <begin position="1476"/>
        <end position="1759"/>
    </location>
</feature>
<dbReference type="GO" id="GO:0005737">
    <property type="term" value="C:cytoplasm"/>
    <property type="evidence" value="ECO:0007669"/>
    <property type="project" value="TreeGrafter"/>
</dbReference>
<dbReference type="PROSITE" id="PS51456">
    <property type="entry name" value="MYOSIN_MOTOR"/>
    <property type="match status" value="1"/>
</dbReference>
<dbReference type="PROSITE" id="PS51126">
    <property type="entry name" value="DILUTE"/>
    <property type="match status" value="1"/>
</dbReference>
<dbReference type="InterPro" id="IPR000048">
    <property type="entry name" value="IQ_motif_EF-hand-BS"/>
</dbReference>
<dbReference type="GO" id="GO:0016020">
    <property type="term" value="C:membrane"/>
    <property type="evidence" value="ECO:0007669"/>
    <property type="project" value="TreeGrafter"/>
</dbReference>
<keyword evidence="5 8" id="KW-0518">Myosin</keyword>
<proteinExistence type="inferred from homology"/>
<comment type="similarity">
    <text evidence="1 8">Belongs to the TRAFAC class myosin-kinesin ATPase superfamily. Myosin family.</text>
</comment>
<protein>
    <recommendedName>
        <fullName evidence="13">Myosin motor domain-containing protein</fullName>
    </recommendedName>
</protein>
<dbReference type="GO" id="GO:0009653">
    <property type="term" value="P:anatomical structure morphogenesis"/>
    <property type="evidence" value="ECO:0007669"/>
    <property type="project" value="UniProtKB-ARBA"/>
</dbReference>
<name>A0A1Y1MHK0_PHOPY</name>
<sequence>MTTVELYTKGTKVWIPHPIKVWEGGELLEDYSPTRPTLNIQTDEDKEIKTLSIKTEANLPHLRNPTILIGENDLTSLSYLHEPAVLYNLQVRFCQDKNIYTYCGIVLVAINPYDDLPIYDVDTIQAYRGQAMGDLDPHIFAVAEEAYTKLEREQRNQSIIVSGESGAGKTVSAKYTMRYFATVGGSATETQVEKKVLASSPIMEAIGNAKTTRNDNSSRFGKFIELQFNKQYHIIGASMRTYLLEKSRVVFQAPNERNYHIFYQLCAAKDQLPHLKLRDQEHFYYLHQGQSATIDGVSDLKYFQETVNALGLLGFTSEEQRNIFSILAAILHMGNIKFFDAIISTENEQDQEGSGIHENDEGLQIMSELLDIDQDQIQQWLCTKKIVSMRETILKPMSVEQSSISRDALAKHIYAELFNWIVALINKSLETDVAIHKFIGVLDIYGFETFQTNSFEQFCINYANEKLQQQFNLHVFKLEQEEYIKEEIEWKMIDFYDNQPCIDLIETKLGILSLLDEECKMPRGSDGSWTEKLYAKCVQYSHFEKARFGTSAFVINHFADRVQYESGGFLEKNRDTVMEEQINVIKYSKNDFIRRLFCKDSHKLSVPGTKLKVVASKPIIESSKSHKKSVGSQFRDSLNLLMTTLNATTPHYVRCIKPNDSKAAFEYNPQRAVQQLRACGVLETIRISAAGFPSRWAYIDFFYRYRVLCKFEDINRSNMKLTCEKILKIYIRAPDMYQFGKSKIFFRAGQVAYLEKLRADKLRKCCIIVQSTVRAFIYRRKYLKIKKSICNIQRYGRGVLARRLADNLRRNKAAITIQRYMRGWIKRVQYQRLASLLQRLQTRARGFLARRRFMVMKYNAKAIIIQKFARAWLARKHYREQLRHIIICQSAIRRFLARRLYKKLKIEARSIDHVKKLNKGLENKIISLQQKIEEINKNSNELKGYKNEALDLRNKLVTFKALEIEIKKMNTLLIEKNKTIDKLEDELRIERDEKMDLVQDQEKFRNDAEMQQEVWSQETSKLRKEIDNMTEIASMKEKGAEENLKVRIEQEKNLLLNEHDSDRQAYQKLLQEYHCLEMHCETLQKQLEPRLPTHARNISDLSSINMEESINLSEIPEDHGYGSVRSNSSACASRGKLDNIEWNDNLTNGDAEQKSEVKQDLGLILRLQRQLEKTTKSRNQLQKSLDELKVSPKMQMASKAIEDANHIAQLEVTCSELKKQLFELAESIADGNGKPQLQCLLTELERQGEEIVQLKNVLASQTNSIKSIVNCNSKTGDYINEDGELTLAYETQKIINKQLELELQDEKGRNESSEKELKAEIERLREDSMKMQRILSENLHESQMDMYLQCELTRITSENADLLDKNDALNETIRKLKKQLKILMKQIEDRGIDIEEHIKSSESKNMSHERIPSVRRKEKYLGMFSYSHGEEDGIMRQLVIDLKPRTAVGLLPGLPAYIVFMCVRHTDYISDENKVRSLLAAYRNSVRKTIKKKQDGFETMTLWFANTITLMNLMKQYSGDQAFQESNTDKQNSQCLRNFDLSDYRQLLCDTAVWIYFVIVNFLSDHLHSLIVPAILEHEEIPGISSNKPGGFRARANSLRGAETPGQQKPTEALLQELTKYYKILTFYGVDIQVISQIFKQIFYFICACSLNNLLLRKELCHWSKGFQVRHNLSHLEMWTREKKLDEPAIQGRLQPIIQAAHLLQARKTMEDVDSICDMCSMLSPFQISKILNLYTPVDDYEQKVPVEFIKQVQKKLEERADAQDPQTLLMDIKFVFPVHFPFVSSTIRLEDIEIPDVLKLHTLQKV</sequence>
<dbReference type="Gene3D" id="3.40.850.10">
    <property type="entry name" value="Kinesin motor domain"/>
    <property type="match status" value="1"/>
</dbReference>
<dbReference type="CDD" id="cd01380">
    <property type="entry name" value="MYSc_Myo5"/>
    <property type="match status" value="1"/>
</dbReference>
<keyword evidence="3 8" id="KW-0067">ATP-binding</keyword>
<dbReference type="InterPro" id="IPR036961">
    <property type="entry name" value="Kinesin_motor_dom_sf"/>
</dbReference>
<dbReference type="Gene3D" id="1.20.5.190">
    <property type="match status" value="3"/>
</dbReference>
<dbReference type="GO" id="GO:0016459">
    <property type="term" value="C:myosin complex"/>
    <property type="evidence" value="ECO:0007669"/>
    <property type="project" value="UniProtKB-KW"/>
</dbReference>
<dbReference type="SUPFAM" id="SSF52540">
    <property type="entry name" value="P-loop containing nucleoside triphosphate hydrolases"/>
    <property type="match status" value="2"/>
</dbReference>
<evidence type="ECO:0000256" key="8">
    <source>
        <dbReference type="PROSITE-ProRule" id="PRU00782"/>
    </source>
</evidence>